<keyword evidence="2" id="KW-0819">tRNA processing</keyword>
<dbReference type="GO" id="GO:0046872">
    <property type="term" value="F:metal ion binding"/>
    <property type="evidence" value="ECO:0007669"/>
    <property type="project" value="UniProtKB-KW"/>
</dbReference>
<comment type="similarity">
    <text evidence="1">Belongs to the archease family.</text>
</comment>
<dbReference type="PANTHER" id="PTHR12682">
    <property type="entry name" value="ARCHEASE"/>
    <property type="match status" value="1"/>
</dbReference>
<evidence type="ECO:0000256" key="2">
    <source>
        <dbReference type="ARBA" id="ARBA00022694"/>
    </source>
</evidence>
<dbReference type="Gene3D" id="3.55.10.10">
    <property type="entry name" value="Archease domain"/>
    <property type="match status" value="1"/>
</dbReference>
<dbReference type="PANTHER" id="PTHR12682:SF11">
    <property type="entry name" value="PROTEIN ARCHEASE"/>
    <property type="match status" value="1"/>
</dbReference>
<evidence type="ECO:0000256" key="3">
    <source>
        <dbReference type="ARBA" id="ARBA00022723"/>
    </source>
</evidence>
<keyword evidence="3" id="KW-0479">Metal-binding</keyword>
<reference evidence="6" key="1">
    <citation type="journal article" date="2020" name="J. Eukaryot. Microbiol.">
        <title>De novo Sequencing, Assembly and Annotation of the Transcriptome for the Free-Living Testate Amoeba Arcella intermedia.</title>
        <authorList>
            <person name="Ribeiro G.M."/>
            <person name="Porfirio-Sousa A.L."/>
            <person name="Maurer-Alcala X.X."/>
            <person name="Katz L.A."/>
            <person name="Lahr D.J.G."/>
        </authorList>
    </citation>
    <scope>NUCLEOTIDE SEQUENCE</scope>
</reference>
<evidence type="ECO:0000259" key="5">
    <source>
        <dbReference type="Pfam" id="PF01951"/>
    </source>
</evidence>
<dbReference type="SUPFAM" id="SSF69819">
    <property type="entry name" value="MTH1598-like"/>
    <property type="match status" value="1"/>
</dbReference>
<dbReference type="InterPro" id="IPR002804">
    <property type="entry name" value="Archease"/>
</dbReference>
<keyword evidence="4" id="KW-0106">Calcium</keyword>
<feature type="domain" description="Archease" evidence="5">
    <location>
        <begin position="2"/>
        <end position="127"/>
    </location>
</feature>
<proteinExistence type="inferred from homology"/>
<sequence length="127" mass="14686">MDLKAAFEQSAIGMFGYMTDLSFVEIDPAMDPYQGSVKGEDLESLLYEFLEDLLVVFSTEFLIFKKVTITRLDQKNFTIDYIAEGEKWDLEKHPQGQEIKAITYSNMQIHPPTKDRKVAEIWVILDI</sequence>
<evidence type="ECO:0000256" key="4">
    <source>
        <dbReference type="ARBA" id="ARBA00022837"/>
    </source>
</evidence>
<dbReference type="InterPro" id="IPR036820">
    <property type="entry name" value="Archease_dom_sf"/>
</dbReference>
<dbReference type="GO" id="GO:0072669">
    <property type="term" value="C:tRNA-splicing ligase complex"/>
    <property type="evidence" value="ECO:0007669"/>
    <property type="project" value="TreeGrafter"/>
</dbReference>
<dbReference type="GO" id="GO:0006388">
    <property type="term" value="P:tRNA splicing, via endonucleolytic cleavage and ligation"/>
    <property type="evidence" value="ECO:0007669"/>
    <property type="project" value="TreeGrafter"/>
</dbReference>
<accession>A0A6B2LQ63</accession>
<evidence type="ECO:0000313" key="6">
    <source>
        <dbReference type="EMBL" id="NDV38997.1"/>
    </source>
</evidence>
<dbReference type="Pfam" id="PF01951">
    <property type="entry name" value="Archease"/>
    <property type="match status" value="1"/>
</dbReference>
<organism evidence="6">
    <name type="scientific">Arcella intermedia</name>
    <dbReference type="NCBI Taxonomy" id="1963864"/>
    <lineage>
        <taxon>Eukaryota</taxon>
        <taxon>Amoebozoa</taxon>
        <taxon>Tubulinea</taxon>
        <taxon>Elardia</taxon>
        <taxon>Arcellinida</taxon>
        <taxon>Sphaerothecina</taxon>
        <taxon>Arcellidae</taxon>
        <taxon>Arcella</taxon>
    </lineage>
</organism>
<dbReference type="InterPro" id="IPR023572">
    <property type="entry name" value="Archease_dom"/>
</dbReference>
<evidence type="ECO:0000256" key="1">
    <source>
        <dbReference type="ARBA" id="ARBA00007963"/>
    </source>
</evidence>
<protein>
    <recommendedName>
        <fullName evidence="5">Archease domain-containing protein</fullName>
    </recommendedName>
</protein>
<name>A0A6B2LQ63_9EUKA</name>
<dbReference type="AlphaFoldDB" id="A0A6B2LQ63"/>
<dbReference type="EMBL" id="GIBP01010028">
    <property type="protein sequence ID" value="NDV38997.1"/>
    <property type="molecule type" value="Transcribed_RNA"/>
</dbReference>